<dbReference type="PANTHER" id="PTHR37526:SF1">
    <property type="entry name" value="PROTEIN TUSB"/>
    <property type="match status" value="1"/>
</dbReference>
<dbReference type="NCBIfam" id="TIGR03011">
    <property type="entry name" value="sulf_tusB_dsrH"/>
    <property type="match status" value="1"/>
</dbReference>
<accession>A0ABP3CRS1</accession>
<dbReference type="PANTHER" id="PTHR37526">
    <property type="entry name" value="PROTEIN TUSB"/>
    <property type="match status" value="1"/>
</dbReference>
<name>A0ABP3CRS1_9GAMM</name>
<sequence length="85" mass="9561">MKTLYILNKPSLLSQCQSAMSADDGIILVEDAVVIAAQDKANTDYYVLEEDLIARGLTPKDDWNIKDYEGFVELTLAYDKTVSWL</sequence>
<organism evidence="1 2">
    <name type="scientific">Kangiella japonica</name>
    <dbReference type="NCBI Taxonomy" id="647384"/>
    <lineage>
        <taxon>Bacteria</taxon>
        <taxon>Pseudomonadati</taxon>
        <taxon>Pseudomonadota</taxon>
        <taxon>Gammaproteobacteria</taxon>
        <taxon>Kangiellales</taxon>
        <taxon>Kangiellaceae</taxon>
        <taxon>Kangiella</taxon>
    </lineage>
</organism>
<dbReference type="SUPFAM" id="SSF75169">
    <property type="entry name" value="DsrEFH-like"/>
    <property type="match status" value="1"/>
</dbReference>
<dbReference type="InterPro" id="IPR007215">
    <property type="entry name" value="Sulphur_relay_TusB/DsrH"/>
</dbReference>
<dbReference type="InterPro" id="IPR027396">
    <property type="entry name" value="DsrEFH-like"/>
</dbReference>
<evidence type="ECO:0000313" key="1">
    <source>
        <dbReference type="EMBL" id="GAA0213892.1"/>
    </source>
</evidence>
<gene>
    <name evidence="1" type="ORF">GCM10009123_21370</name>
</gene>
<comment type="caution">
    <text evidence="1">The sequence shown here is derived from an EMBL/GenBank/DDBJ whole genome shotgun (WGS) entry which is preliminary data.</text>
</comment>
<proteinExistence type="predicted"/>
<protein>
    <recommendedName>
        <fullName evidence="3">tRNA 2-thiouridine synthesizing protein B</fullName>
    </recommendedName>
</protein>
<dbReference type="Proteomes" id="UP001501221">
    <property type="component" value="Unassembled WGS sequence"/>
</dbReference>
<dbReference type="Gene3D" id="3.40.1260.10">
    <property type="entry name" value="DsrEFH-like"/>
    <property type="match status" value="1"/>
</dbReference>
<dbReference type="RefSeq" id="WP_343990179.1">
    <property type="nucleotide sequence ID" value="NZ_BAAAFM010000008.1"/>
</dbReference>
<evidence type="ECO:0008006" key="3">
    <source>
        <dbReference type="Google" id="ProtNLM"/>
    </source>
</evidence>
<reference evidence="2" key="1">
    <citation type="journal article" date="2019" name="Int. J. Syst. Evol. Microbiol.">
        <title>The Global Catalogue of Microorganisms (GCM) 10K type strain sequencing project: providing services to taxonomists for standard genome sequencing and annotation.</title>
        <authorList>
            <consortium name="The Broad Institute Genomics Platform"/>
            <consortium name="The Broad Institute Genome Sequencing Center for Infectious Disease"/>
            <person name="Wu L."/>
            <person name="Ma J."/>
        </authorList>
    </citation>
    <scope>NUCLEOTIDE SEQUENCE [LARGE SCALE GENOMIC DNA]</scope>
    <source>
        <strain evidence="2">JCM 16211</strain>
    </source>
</reference>
<keyword evidence="2" id="KW-1185">Reference proteome</keyword>
<evidence type="ECO:0000313" key="2">
    <source>
        <dbReference type="Proteomes" id="UP001501221"/>
    </source>
</evidence>
<dbReference type="EMBL" id="BAAAFM010000008">
    <property type="protein sequence ID" value="GAA0213892.1"/>
    <property type="molecule type" value="Genomic_DNA"/>
</dbReference>
<dbReference type="Pfam" id="PF04077">
    <property type="entry name" value="DsrH"/>
    <property type="match status" value="1"/>
</dbReference>